<dbReference type="GO" id="GO:0006362">
    <property type="term" value="P:transcription elongation by RNA polymerase I"/>
    <property type="evidence" value="ECO:0007669"/>
    <property type="project" value="TreeGrafter"/>
</dbReference>
<evidence type="ECO:0000256" key="5">
    <source>
        <dbReference type="SAM" id="MobiDB-lite"/>
    </source>
</evidence>
<organism evidence="7 8">
    <name type="scientific">Spodoptera litura</name>
    <name type="common">Asian cotton leafworm</name>
    <dbReference type="NCBI Taxonomy" id="69820"/>
    <lineage>
        <taxon>Eukaryota</taxon>
        <taxon>Metazoa</taxon>
        <taxon>Ecdysozoa</taxon>
        <taxon>Arthropoda</taxon>
        <taxon>Hexapoda</taxon>
        <taxon>Insecta</taxon>
        <taxon>Pterygota</taxon>
        <taxon>Neoptera</taxon>
        <taxon>Endopterygota</taxon>
        <taxon>Lepidoptera</taxon>
        <taxon>Glossata</taxon>
        <taxon>Ditrysia</taxon>
        <taxon>Noctuoidea</taxon>
        <taxon>Noctuidae</taxon>
        <taxon>Amphipyrinae</taxon>
        <taxon>Spodoptera</taxon>
    </lineage>
</organism>
<evidence type="ECO:0000256" key="3">
    <source>
        <dbReference type="ARBA" id="ARBA00023163"/>
    </source>
</evidence>
<name>A0A9J7EP29_SPOLT</name>
<dbReference type="Pfam" id="PF17875">
    <property type="entry name" value="RPA43_OB"/>
    <property type="match status" value="1"/>
</dbReference>
<proteinExistence type="predicted"/>
<accession>A0A9J7EP29</accession>
<dbReference type="GO" id="GO:0006352">
    <property type="term" value="P:DNA-templated transcription initiation"/>
    <property type="evidence" value="ECO:0007669"/>
    <property type="project" value="InterPro"/>
</dbReference>
<evidence type="ECO:0000256" key="2">
    <source>
        <dbReference type="ARBA" id="ARBA00022478"/>
    </source>
</evidence>
<evidence type="ECO:0000313" key="7">
    <source>
        <dbReference type="Proteomes" id="UP000301870"/>
    </source>
</evidence>
<evidence type="ECO:0000313" key="8">
    <source>
        <dbReference type="RefSeq" id="XP_022834451.1"/>
    </source>
</evidence>
<dbReference type="CTD" id="221830"/>
<dbReference type="Gene3D" id="3.30.1490.120">
    <property type="entry name" value="RNA polymerase Rpb7-like, N-terminal domain"/>
    <property type="match status" value="1"/>
</dbReference>
<feature type="compositionally biased region" description="Basic residues" evidence="5">
    <location>
        <begin position="296"/>
        <end position="305"/>
    </location>
</feature>
<dbReference type="InterPro" id="IPR036898">
    <property type="entry name" value="RNA_pol_Rpb7-like_N_sf"/>
</dbReference>
<evidence type="ECO:0000256" key="4">
    <source>
        <dbReference type="ARBA" id="ARBA00023242"/>
    </source>
</evidence>
<comment type="subcellular location">
    <subcellularLocation>
        <location evidence="1">Nucleus</location>
    </subcellularLocation>
</comment>
<dbReference type="Proteomes" id="UP000301870">
    <property type="component" value="Unplaced"/>
</dbReference>
<dbReference type="Gene3D" id="2.40.50.1060">
    <property type="match status" value="1"/>
</dbReference>
<keyword evidence="2 8" id="KW-0240">DNA-directed RNA polymerase</keyword>
<reference evidence="8" key="1">
    <citation type="submission" date="2025-08" db="UniProtKB">
        <authorList>
            <consortium name="RefSeq"/>
        </authorList>
    </citation>
    <scope>IDENTIFICATION</scope>
    <source>
        <strain evidence="8">Ishihara</strain>
        <tissue evidence="8">Whole body</tissue>
    </source>
</reference>
<keyword evidence="3" id="KW-0804">Transcription</keyword>
<dbReference type="OrthoDB" id="10250504at2759"/>
<keyword evidence="7" id="KW-1185">Reference proteome</keyword>
<dbReference type="KEGG" id="sliu:111362139"/>
<feature type="domain" description="RPA43 OB" evidence="6">
    <location>
        <begin position="100"/>
        <end position="152"/>
    </location>
</feature>
<dbReference type="AlphaFoldDB" id="A0A9J7EP29"/>
<dbReference type="PANTHER" id="PTHR12709:SF5">
    <property type="entry name" value="DNA-DIRECTED RNA POLYMERASE I SUBUNIT RPA43"/>
    <property type="match status" value="1"/>
</dbReference>
<gene>
    <name evidence="8" type="primary">LOC111362139</name>
</gene>
<feature type="region of interest" description="Disordered" evidence="5">
    <location>
        <begin position="240"/>
        <end position="305"/>
    </location>
</feature>
<dbReference type="GO" id="GO:0005736">
    <property type="term" value="C:RNA polymerase I complex"/>
    <property type="evidence" value="ECO:0007669"/>
    <property type="project" value="TreeGrafter"/>
</dbReference>
<dbReference type="InterPro" id="IPR045113">
    <property type="entry name" value="Rpb7-like"/>
</dbReference>
<protein>
    <submittedName>
        <fullName evidence="8">DNA-directed RNA polymerase I subunit RPA43</fullName>
    </submittedName>
</protein>
<feature type="compositionally biased region" description="Polar residues" evidence="5">
    <location>
        <begin position="240"/>
        <end position="262"/>
    </location>
</feature>
<keyword evidence="4" id="KW-0539">Nucleus</keyword>
<sequence>MSTIIKFDIKELKKLANDKNSCIIEKKVTQNLALQPWCLGNLKESIKNLLDYKIGKFDKEFNGILLSYKNLRVLQNVGTIRNDNADIHFQVQADYFIFRPFVGATLTGIVNKKSTTHLGILVHRVFNVVIPRPTEEPGNMWVGSNVQEGQEVRFRIEVLDLYGALPYIRGELDVRCVKLGPDGDDDEEVEKKATPALNVSYVDFDKTKPYSQKQIGDGLLHSTLKNTKLINSSKHQLKIASQGTVSDSHNQSVNGKSGSTKAKNVESEISVSEKKTKRQSKLLESEQKQPEAQSKPNKKHKRDVQ</sequence>
<evidence type="ECO:0000256" key="1">
    <source>
        <dbReference type="ARBA" id="ARBA00004123"/>
    </source>
</evidence>
<feature type="compositionally biased region" description="Basic and acidic residues" evidence="5">
    <location>
        <begin position="263"/>
        <end position="274"/>
    </location>
</feature>
<dbReference type="RefSeq" id="XP_022834451.1">
    <property type="nucleotide sequence ID" value="XM_022978683.1"/>
</dbReference>
<dbReference type="PANTHER" id="PTHR12709">
    <property type="entry name" value="DNA-DIRECTED RNA POLYMERASE II, III"/>
    <property type="match status" value="1"/>
</dbReference>
<dbReference type="GeneID" id="111362139"/>
<dbReference type="InterPro" id="IPR041178">
    <property type="entry name" value="RPA43_OB"/>
</dbReference>
<evidence type="ECO:0000259" key="6">
    <source>
        <dbReference type="Pfam" id="PF17875"/>
    </source>
</evidence>